<protein>
    <recommendedName>
        <fullName evidence="3">NAD-dependent epimerase/dehydratase family protein</fullName>
    </recommendedName>
</protein>
<accession>A0A3B0C7Z8</accession>
<dbReference type="Proteomes" id="UP000276603">
    <property type="component" value="Unassembled WGS sequence"/>
</dbReference>
<dbReference type="EMBL" id="RBCJ01000003">
    <property type="protein sequence ID" value="RKN79817.1"/>
    <property type="molecule type" value="Genomic_DNA"/>
</dbReference>
<dbReference type="SUPFAM" id="SSF51735">
    <property type="entry name" value="NAD(P)-binding Rossmann-fold domains"/>
    <property type="match status" value="1"/>
</dbReference>
<sequence length="219" mass="24600">MRIIITGSTGMIGNLVLTHCLNETEITEVISLVRGLTEQKHTKLMEIVVKDFANYSEQDNLFNNIKVAFFCLGAYTGQVSDGLFKKITVNYAVEFAKALEKNSPGAILCLLSGAGADRAEKSKTSFARYKGMAENQISNLKLRFYCFRPAYIYPVKPRKEPNFGYAILRVLYPLLKLFGERYSITSTELAEAMFHVGLNGADKEILENRDILKYKDAKA</sequence>
<name>A0A3B0C7Z8_9FLAO</name>
<comment type="caution">
    <text evidence="1">The sequence shown here is derived from an EMBL/GenBank/DDBJ whole genome shotgun (WGS) entry which is preliminary data.</text>
</comment>
<evidence type="ECO:0008006" key="3">
    <source>
        <dbReference type="Google" id="ProtNLM"/>
    </source>
</evidence>
<dbReference type="OrthoDB" id="9798632at2"/>
<evidence type="ECO:0000313" key="1">
    <source>
        <dbReference type="EMBL" id="RKN79817.1"/>
    </source>
</evidence>
<dbReference type="InterPro" id="IPR036291">
    <property type="entry name" value="NAD(P)-bd_dom_sf"/>
</dbReference>
<keyword evidence="2" id="KW-1185">Reference proteome</keyword>
<dbReference type="PANTHER" id="PTHR14097">
    <property type="entry name" value="OXIDOREDUCTASE HTATIP2"/>
    <property type="match status" value="1"/>
</dbReference>
<dbReference type="RefSeq" id="WP_120712625.1">
    <property type="nucleotide sequence ID" value="NZ_RBCJ01000003.1"/>
</dbReference>
<organism evidence="1 2">
    <name type="scientific">Ulvibacterium marinum</name>
    <dbReference type="NCBI Taxonomy" id="2419782"/>
    <lineage>
        <taxon>Bacteria</taxon>
        <taxon>Pseudomonadati</taxon>
        <taxon>Bacteroidota</taxon>
        <taxon>Flavobacteriia</taxon>
        <taxon>Flavobacteriales</taxon>
        <taxon>Flavobacteriaceae</taxon>
        <taxon>Ulvibacterium</taxon>
    </lineage>
</organism>
<dbReference type="Gene3D" id="3.40.50.720">
    <property type="entry name" value="NAD(P)-binding Rossmann-like Domain"/>
    <property type="match status" value="1"/>
</dbReference>
<evidence type="ECO:0000313" key="2">
    <source>
        <dbReference type="Proteomes" id="UP000276603"/>
    </source>
</evidence>
<dbReference type="AlphaFoldDB" id="A0A3B0C7Z8"/>
<reference evidence="1 2" key="1">
    <citation type="submission" date="2018-10" db="EMBL/GenBank/DDBJ databases">
        <title>Ulvibacterium marinum gen. nov., sp. nov., a novel marine bacterium of the family Flavobacteriaceae, isolated from a culture of the green alga Ulva prolifera.</title>
        <authorList>
            <person name="Zhang Z."/>
        </authorList>
    </citation>
    <scope>NUCLEOTIDE SEQUENCE [LARGE SCALE GENOMIC DNA]</scope>
    <source>
        <strain evidence="1 2">CCMM003</strain>
    </source>
</reference>
<gene>
    <name evidence="1" type="ORF">D7Z94_16200</name>
</gene>
<dbReference type="PANTHER" id="PTHR14097:SF8">
    <property type="entry name" value="NAD(P)-BINDING DOMAIN-CONTAINING PROTEIN"/>
    <property type="match status" value="1"/>
</dbReference>
<proteinExistence type="predicted"/>